<dbReference type="Pfam" id="PF25450">
    <property type="entry name" value="Rab11-FIP3"/>
    <property type="match status" value="1"/>
</dbReference>
<dbReference type="GO" id="GO:0055038">
    <property type="term" value="C:recycling endosome membrane"/>
    <property type="evidence" value="ECO:0007669"/>
    <property type="project" value="TreeGrafter"/>
</dbReference>
<evidence type="ECO:0000259" key="3">
    <source>
        <dbReference type="Pfam" id="PF25450"/>
    </source>
</evidence>
<dbReference type="InterPro" id="IPR051977">
    <property type="entry name" value="Rab11-interacting_regulator"/>
</dbReference>
<name>A0AAW0JSN1_MYOGA</name>
<keyword evidence="1" id="KW-0175">Coiled coil</keyword>
<dbReference type="Proteomes" id="UP001488838">
    <property type="component" value="Unassembled WGS sequence"/>
</dbReference>
<feature type="domain" description="Rab11-FIP3/4" evidence="3">
    <location>
        <begin position="332"/>
        <end position="457"/>
    </location>
</feature>
<dbReference type="GO" id="GO:0032154">
    <property type="term" value="C:cleavage furrow"/>
    <property type="evidence" value="ECO:0007669"/>
    <property type="project" value="TreeGrafter"/>
</dbReference>
<proteinExistence type="predicted"/>
<dbReference type="GO" id="GO:0030139">
    <property type="term" value="C:endocytic vesicle"/>
    <property type="evidence" value="ECO:0007669"/>
    <property type="project" value="TreeGrafter"/>
</dbReference>
<gene>
    <name evidence="4" type="ORF">U0070_003483</name>
</gene>
<feature type="region of interest" description="Disordered" evidence="2">
    <location>
        <begin position="1"/>
        <end position="70"/>
    </location>
</feature>
<dbReference type="PANTHER" id="PTHR15726:SF5">
    <property type="entry name" value="RAB11 FAMILY-INTERACTING PROTEIN 4"/>
    <property type="match status" value="1"/>
</dbReference>
<dbReference type="InterPro" id="IPR057316">
    <property type="entry name" value="Rab11-FIP3/4_dom"/>
</dbReference>
<sequence>MDDISSSTFADGELLPREPGFFQEDEEEAMTLALPEGPQELEMDTPMESSPGLEGSGRSPGDEKEPELGGLFLPEDKSLVLTPSMTTSDLSTHSTASLISNEEQFEDYGEGDDVDCAPSSPCPDDETRTNVYSDLGSAGQTPRKMRHAYNSELLDVYCSQCCKKINLLNDLEARLKNLKANSPNRKISKDLGLENALPTILRVDSHLGGKVRWSDPPVTSSLAAPVPNTHLAHSLSWGPRLWQIWQTGALRSHRQLMHNSNFSSSNGSTEDLFRDSIDSCDNDITEKVSPGALCAFLGHAFSNVSPRTLQVSFLEKKVTELENDSLTSGDLKSKLKQENMQLVHRVHELEEMVKDQETTAEQALEEEARRHREVYCKLEREKSTELELLNTRVQQLEEENTDLRTTVARLKSQTEKLDEVGGERQRMSDRLEDTSLRLKDEMDLYKRMMDKLRQNRLEFQKEREATQELIEDLRRELEHLQMYKLDCERPGRGRSSSGLGEFNARAREVELEHEVKRLKQVGRRATAQGL</sequence>
<dbReference type="PANTHER" id="PTHR15726">
    <property type="entry name" value="RAB11-FAMILY INTERACTING PROTEIN"/>
    <property type="match status" value="1"/>
</dbReference>
<evidence type="ECO:0000313" key="5">
    <source>
        <dbReference type="Proteomes" id="UP001488838"/>
    </source>
</evidence>
<dbReference type="AlphaFoldDB" id="A0AAW0JSN1"/>
<evidence type="ECO:0000256" key="2">
    <source>
        <dbReference type="SAM" id="MobiDB-lite"/>
    </source>
</evidence>
<dbReference type="GO" id="GO:0032465">
    <property type="term" value="P:regulation of cytokinesis"/>
    <property type="evidence" value="ECO:0007669"/>
    <property type="project" value="TreeGrafter"/>
</dbReference>
<dbReference type="EMBL" id="JBBHLL010000019">
    <property type="protein sequence ID" value="KAK7830028.1"/>
    <property type="molecule type" value="Genomic_DNA"/>
</dbReference>
<evidence type="ECO:0000256" key="1">
    <source>
        <dbReference type="SAM" id="Coils"/>
    </source>
</evidence>
<feature type="coiled-coil region" evidence="1">
    <location>
        <begin position="332"/>
        <end position="483"/>
    </location>
</feature>
<comment type="caution">
    <text evidence="4">The sequence shown here is derived from an EMBL/GenBank/DDBJ whole genome shotgun (WGS) entry which is preliminary data.</text>
</comment>
<organism evidence="4 5">
    <name type="scientific">Myodes glareolus</name>
    <name type="common">Bank vole</name>
    <name type="synonym">Clethrionomys glareolus</name>
    <dbReference type="NCBI Taxonomy" id="447135"/>
    <lineage>
        <taxon>Eukaryota</taxon>
        <taxon>Metazoa</taxon>
        <taxon>Chordata</taxon>
        <taxon>Craniata</taxon>
        <taxon>Vertebrata</taxon>
        <taxon>Euteleostomi</taxon>
        <taxon>Mammalia</taxon>
        <taxon>Eutheria</taxon>
        <taxon>Euarchontoglires</taxon>
        <taxon>Glires</taxon>
        <taxon>Rodentia</taxon>
        <taxon>Myomorpha</taxon>
        <taxon>Muroidea</taxon>
        <taxon>Cricetidae</taxon>
        <taxon>Arvicolinae</taxon>
        <taxon>Myodes</taxon>
    </lineage>
</organism>
<protein>
    <recommendedName>
        <fullName evidence="3">Rab11-FIP3/4 domain-containing protein</fullName>
    </recommendedName>
</protein>
<accession>A0AAW0JSN1</accession>
<evidence type="ECO:0000313" key="4">
    <source>
        <dbReference type="EMBL" id="KAK7830028.1"/>
    </source>
</evidence>
<reference evidence="4 5" key="1">
    <citation type="journal article" date="2023" name="bioRxiv">
        <title>Conserved and derived expression patterns and positive selection on dental genes reveal complex evolutionary context of ever-growing rodent molars.</title>
        <authorList>
            <person name="Calamari Z.T."/>
            <person name="Song A."/>
            <person name="Cohen E."/>
            <person name="Akter M."/>
            <person name="Roy R.D."/>
            <person name="Hallikas O."/>
            <person name="Christensen M.M."/>
            <person name="Li P."/>
            <person name="Marangoni P."/>
            <person name="Jernvall J."/>
            <person name="Klein O.D."/>
        </authorList>
    </citation>
    <scope>NUCLEOTIDE SEQUENCE [LARGE SCALE GENOMIC DNA]</scope>
    <source>
        <strain evidence="4">V071</strain>
    </source>
</reference>
<keyword evidence="5" id="KW-1185">Reference proteome</keyword>
<dbReference type="GO" id="GO:0030496">
    <property type="term" value="C:midbody"/>
    <property type="evidence" value="ECO:0007669"/>
    <property type="project" value="TreeGrafter"/>
</dbReference>
<dbReference type="GO" id="GO:0032456">
    <property type="term" value="P:endocytic recycling"/>
    <property type="evidence" value="ECO:0007669"/>
    <property type="project" value="TreeGrafter"/>
</dbReference>